<dbReference type="AlphaFoldDB" id="P73478"/>
<evidence type="ECO:0000313" key="1">
    <source>
        <dbReference type="EMBL" id="BAA17518.1"/>
    </source>
</evidence>
<dbReference type="InParanoid" id="P73478"/>
<keyword evidence="2" id="KW-1185">Reference proteome</keyword>
<gene>
    <name evidence="1" type="ordered locus">ssr2047</name>
</gene>
<accession>P73478</accession>
<dbReference type="STRING" id="1148.gene:10498383"/>
<dbReference type="PIR" id="S77415">
    <property type="entry name" value="S77415"/>
</dbReference>
<reference evidence="1 2" key="1">
    <citation type="journal article" date="1995" name="DNA Res.">
        <title>Sequence analysis of the genome of the unicellular cyanobacterium Synechocystis sp. strain PCC6803. I. Sequence features in the 1 Mb region from map positions 64% to 92% of the genome.</title>
        <authorList>
            <person name="Kaneko T."/>
            <person name="Tanaka A."/>
            <person name="Sato S."/>
            <person name="Kotani H."/>
            <person name="Sazuka T."/>
            <person name="Miyajima N."/>
            <person name="Sugiura M."/>
            <person name="Tabata S."/>
        </authorList>
    </citation>
    <scope>NUCLEOTIDE SEQUENCE [LARGE SCALE GENOMIC DNA]</scope>
    <source>
        <strain evidence="2">ATCC 27184 / PCC 6803 / Kazusa</strain>
    </source>
</reference>
<dbReference type="Proteomes" id="UP000001425">
    <property type="component" value="Chromosome"/>
</dbReference>
<protein>
    <submittedName>
        <fullName evidence="1">Ssr2047 protein</fullName>
    </submittedName>
</protein>
<proteinExistence type="predicted"/>
<dbReference type="Pfam" id="PF20547">
    <property type="entry name" value="DUF6761"/>
    <property type="match status" value="1"/>
</dbReference>
<evidence type="ECO:0000313" key="2">
    <source>
        <dbReference type="Proteomes" id="UP000001425"/>
    </source>
</evidence>
<dbReference type="InterPro" id="IPR046649">
    <property type="entry name" value="DUF6761"/>
</dbReference>
<dbReference type="EMBL" id="BA000022">
    <property type="protein sequence ID" value="BAA17518.1"/>
    <property type="molecule type" value="Genomic_DNA"/>
</dbReference>
<reference evidence="1 2" key="2">
    <citation type="journal article" date="1996" name="DNA Res.">
        <title>Sequence analysis of the genome of the unicellular cyanobacterium Synechocystis sp. strain PCC6803. II. Sequence determination of the entire genome and assignment of potential protein-coding regions.</title>
        <authorList>
            <person name="Kaneko T."/>
            <person name="Sato S."/>
            <person name="Kotani H."/>
            <person name="Tanaka A."/>
            <person name="Asamizu E."/>
            <person name="Nakamura Y."/>
            <person name="Miyajima N."/>
            <person name="Hirosawa M."/>
            <person name="Sugiura M."/>
            <person name="Sasamoto S."/>
            <person name="Kimura T."/>
            <person name="Hosouchi T."/>
            <person name="Matsuno A."/>
            <person name="Muraki A."/>
            <person name="Nakazaki N."/>
            <person name="Naruo K."/>
            <person name="Okumura S."/>
            <person name="Shimpo S."/>
            <person name="Takeuchi C."/>
            <person name="Wada T."/>
            <person name="Watanabe A."/>
            <person name="Yamada M."/>
            <person name="Yasuda M."/>
            <person name="Tabata S."/>
        </authorList>
    </citation>
    <scope>NUCLEOTIDE SEQUENCE [LARGE SCALE GENOMIC DNA]</scope>
    <source>
        <strain evidence="2">ATCC 27184 / PCC 6803 / Kazusa</strain>
    </source>
</reference>
<organism evidence="1 2">
    <name type="scientific">Synechocystis sp. (strain ATCC 27184 / PCC 6803 / Kazusa)</name>
    <dbReference type="NCBI Taxonomy" id="1111708"/>
    <lineage>
        <taxon>Bacteria</taxon>
        <taxon>Bacillati</taxon>
        <taxon>Cyanobacteriota</taxon>
        <taxon>Cyanophyceae</taxon>
        <taxon>Synechococcales</taxon>
        <taxon>Merismopediaceae</taxon>
        <taxon>Synechocystis</taxon>
    </lineage>
</organism>
<sequence>MSIMLQDPQIIRFYQKLTDAMVDLWNRSRSMDEIRLYVDGFIACLRFSNQIEPYLIHRLEEEVFAFLRDPSNFSYPAFETEKDYDYF</sequence>
<dbReference type="PaxDb" id="1148-1652597"/>
<dbReference type="EnsemblBacteria" id="BAA17518">
    <property type="protein sequence ID" value="BAA17518"/>
    <property type="gene ID" value="BAA17518"/>
</dbReference>
<dbReference type="eggNOG" id="ENOG5032RVN">
    <property type="taxonomic scope" value="Bacteria"/>
</dbReference>
<dbReference type="KEGG" id="syn:ssr2047"/>
<name>P73478_SYNY3</name>